<dbReference type="Pfam" id="PF00589">
    <property type="entry name" value="Phage_integrase"/>
    <property type="match status" value="1"/>
</dbReference>
<dbReference type="InterPro" id="IPR011010">
    <property type="entry name" value="DNA_brk_join_enz"/>
</dbReference>
<dbReference type="Pfam" id="PF14659">
    <property type="entry name" value="Phage_int_SAM_3"/>
    <property type="match status" value="1"/>
</dbReference>
<keyword evidence="2" id="KW-0229">DNA integration</keyword>
<organism evidence="9 10">
    <name type="scientific">Catenuloplanes nepalensis</name>
    <dbReference type="NCBI Taxonomy" id="587533"/>
    <lineage>
        <taxon>Bacteria</taxon>
        <taxon>Bacillati</taxon>
        <taxon>Actinomycetota</taxon>
        <taxon>Actinomycetes</taxon>
        <taxon>Micromonosporales</taxon>
        <taxon>Micromonosporaceae</taxon>
        <taxon>Catenuloplanes</taxon>
    </lineage>
</organism>
<keyword evidence="10" id="KW-1185">Reference proteome</keyword>
<feature type="region of interest" description="Disordered" evidence="6">
    <location>
        <begin position="409"/>
        <end position="432"/>
    </location>
</feature>
<name>A0ABT9MQK5_9ACTN</name>
<proteinExistence type="inferred from homology"/>
<evidence type="ECO:0000259" key="8">
    <source>
        <dbReference type="PROSITE" id="PS51900"/>
    </source>
</evidence>
<evidence type="ECO:0000256" key="6">
    <source>
        <dbReference type="SAM" id="MobiDB-lite"/>
    </source>
</evidence>
<dbReference type="InterPro" id="IPR044068">
    <property type="entry name" value="CB"/>
</dbReference>
<dbReference type="InterPro" id="IPR013762">
    <property type="entry name" value="Integrase-like_cat_sf"/>
</dbReference>
<dbReference type="RefSeq" id="WP_306828794.1">
    <property type="nucleotide sequence ID" value="NZ_JAUSRA010000001.1"/>
</dbReference>
<dbReference type="InterPro" id="IPR050090">
    <property type="entry name" value="Tyrosine_recombinase_XerCD"/>
</dbReference>
<protein>
    <submittedName>
        <fullName evidence="9">Integrase</fullName>
    </submittedName>
</protein>
<accession>A0ABT9MQK5</accession>
<feature type="domain" description="Core-binding (CB)" evidence="8">
    <location>
        <begin position="70"/>
        <end position="187"/>
    </location>
</feature>
<dbReference type="InterPro" id="IPR004107">
    <property type="entry name" value="Integrase_SAM-like_N"/>
</dbReference>
<evidence type="ECO:0000256" key="3">
    <source>
        <dbReference type="ARBA" id="ARBA00023125"/>
    </source>
</evidence>
<sequence length="432" mass="48217">MAGSRKANGEGTVFQRMDGRWQGAGYVHAADGTRKRVYVYGDTRKQATDKLADKLAASNRGVVVAADPTLTVGDYLDHWLHTVAKPRIRATTFTTYEHLVRRYLIPGLGSRRLGMLTVRDVRTYLDHVRTTCQCCAQGIDARRDPTNRHRQSRPRCCAIGACCNKTVRPATIRYIRGVLSAALADGVRDDILGRNVASAVRLPGTRSTFQPFTAKEASRYLLTAATNRHGPLFELALRTGMRQGEILGLKWTDIDLDRGHLYIQRTLARTKGGPTFQPVKTYRSARRILVPQGCLTSLKRQQWRQNTDQRAAGDTWQDTGLVFTNPRGGPLDPRTVFDNHRAICDMADLRYIRFHDLRHTCASLLLERGVELITIKELLGHAQISTTADIYSHVRVRLQQGAIEAMNAALADSDPDDQPDDEGEPPPTPALR</sequence>
<feature type="domain" description="Tyr recombinase" evidence="7">
    <location>
        <begin position="207"/>
        <end position="404"/>
    </location>
</feature>
<evidence type="ECO:0000313" key="9">
    <source>
        <dbReference type="EMBL" id="MDP9793715.1"/>
    </source>
</evidence>
<evidence type="ECO:0000256" key="1">
    <source>
        <dbReference type="ARBA" id="ARBA00008857"/>
    </source>
</evidence>
<keyword evidence="4" id="KW-0233">DNA recombination</keyword>
<reference evidence="9 10" key="1">
    <citation type="submission" date="2023-07" db="EMBL/GenBank/DDBJ databases">
        <title>Sequencing the genomes of 1000 actinobacteria strains.</title>
        <authorList>
            <person name="Klenk H.-P."/>
        </authorList>
    </citation>
    <scope>NUCLEOTIDE SEQUENCE [LARGE SCALE GENOMIC DNA]</scope>
    <source>
        <strain evidence="9 10">DSM 44710</strain>
    </source>
</reference>
<dbReference type="CDD" id="cd01189">
    <property type="entry name" value="INT_ICEBs1_C_like"/>
    <property type="match status" value="1"/>
</dbReference>
<dbReference type="PANTHER" id="PTHR30349:SF64">
    <property type="entry name" value="PROPHAGE INTEGRASE INTD-RELATED"/>
    <property type="match status" value="1"/>
</dbReference>
<evidence type="ECO:0000256" key="4">
    <source>
        <dbReference type="ARBA" id="ARBA00023172"/>
    </source>
</evidence>
<dbReference type="InterPro" id="IPR002104">
    <property type="entry name" value="Integrase_catalytic"/>
</dbReference>
<gene>
    <name evidence="9" type="ORF">J2S43_002227</name>
</gene>
<evidence type="ECO:0000256" key="5">
    <source>
        <dbReference type="PROSITE-ProRule" id="PRU01248"/>
    </source>
</evidence>
<comment type="similarity">
    <text evidence="1">Belongs to the 'phage' integrase family.</text>
</comment>
<evidence type="ECO:0000313" key="10">
    <source>
        <dbReference type="Proteomes" id="UP001240984"/>
    </source>
</evidence>
<keyword evidence="3 5" id="KW-0238">DNA-binding</keyword>
<comment type="caution">
    <text evidence="9">The sequence shown here is derived from an EMBL/GenBank/DDBJ whole genome shotgun (WGS) entry which is preliminary data.</text>
</comment>
<dbReference type="Gene3D" id="1.10.150.130">
    <property type="match status" value="1"/>
</dbReference>
<dbReference type="PROSITE" id="PS51898">
    <property type="entry name" value="TYR_RECOMBINASE"/>
    <property type="match status" value="1"/>
</dbReference>
<dbReference type="InterPro" id="IPR010998">
    <property type="entry name" value="Integrase_recombinase_N"/>
</dbReference>
<evidence type="ECO:0000259" key="7">
    <source>
        <dbReference type="PROSITE" id="PS51898"/>
    </source>
</evidence>
<feature type="compositionally biased region" description="Acidic residues" evidence="6">
    <location>
        <begin position="413"/>
        <end position="424"/>
    </location>
</feature>
<dbReference type="Proteomes" id="UP001240984">
    <property type="component" value="Unassembled WGS sequence"/>
</dbReference>
<dbReference type="Gene3D" id="1.10.443.10">
    <property type="entry name" value="Intergrase catalytic core"/>
    <property type="match status" value="1"/>
</dbReference>
<dbReference type="SUPFAM" id="SSF56349">
    <property type="entry name" value="DNA breaking-rejoining enzymes"/>
    <property type="match status" value="1"/>
</dbReference>
<evidence type="ECO:0000256" key="2">
    <source>
        <dbReference type="ARBA" id="ARBA00022908"/>
    </source>
</evidence>
<dbReference type="PROSITE" id="PS51900">
    <property type="entry name" value="CB"/>
    <property type="match status" value="1"/>
</dbReference>
<dbReference type="PANTHER" id="PTHR30349">
    <property type="entry name" value="PHAGE INTEGRASE-RELATED"/>
    <property type="match status" value="1"/>
</dbReference>
<dbReference type="EMBL" id="JAUSRA010000001">
    <property type="protein sequence ID" value="MDP9793715.1"/>
    <property type="molecule type" value="Genomic_DNA"/>
</dbReference>